<name>I4EL19_9BACT</name>
<evidence type="ECO:0000313" key="2">
    <source>
        <dbReference type="Proteomes" id="UP000004221"/>
    </source>
</evidence>
<gene>
    <name evidence="1" type="ORF">NITHO_490004</name>
</gene>
<dbReference type="AlphaFoldDB" id="I4EL19"/>
<accession>I4EL19</accession>
<evidence type="ECO:0000313" key="1">
    <source>
        <dbReference type="EMBL" id="CCF85381.1"/>
    </source>
</evidence>
<dbReference type="EMBL" id="CAGS01000434">
    <property type="protein sequence ID" value="CCF85381.1"/>
    <property type="molecule type" value="Genomic_DNA"/>
</dbReference>
<protein>
    <submittedName>
        <fullName evidence="1">Uncharacterized protein</fullName>
    </submittedName>
</protein>
<keyword evidence="2" id="KW-1185">Reference proteome</keyword>
<organism evidence="1 2">
    <name type="scientific">Nitrolancea hollandica Lb</name>
    <dbReference type="NCBI Taxonomy" id="1129897"/>
    <lineage>
        <taxon>Bacteria</taxon>
        <taxon>Pseudomonadati</taxon>
        <taxon>Thermomicrobiota</taxon>
        <taxon>Thermomicrobia</taxon>
        <taxon>Sphaerobacterales</taxon>
        <taxon>Sphaerobacterineae</taxon>
        <taxon>Sphaerobacteraceae</taxon>
        <taxon>Nitrolancea</taxon>
    </lineage>
</organism>
<reference evidence="1 2" key="1">
    <citation type="journal article" date="2012" name="ISME J.">
        <title>Nitrification expanded: discovery, physiology and genomics of a nitrite-oxidizing bacterium from the phylum Chloroflexi.</title>
        <authorList>
            <person name="Sorokin D.Y."/>
            <person name="Lucker S."/>
            <person name="Vejmelkova D."/>
            <person name="Kostrikina N.A."/>
            <person name="Kleerebezem R."/>
            <person name="Rijpstra W.I."/>
            <person name="Damste J.S."/>
            <person name="Le Paslier D."/>
            <person name="Muyzer G."/>
            <person name="Wagner M."/>
            <person name="van Loosdrecht M.C."/>
            <person name="Daims H."/>
        </authorList>
    </citation>
    <scope>NUCLEOTIDE SEQUENCE [LARGE SCALE GENOMIC DNA]</scope>
    <source>
        <strain evidence="2">none</strain>
    </source>
</reference>
<proteinExistence type="predicted"/>
<comment type="caution">
    <text evidence="1">The sequence shown here is derived from an EMBL/GenBank/DDBJ whole genome shotgun (WGS) entry which is preliminary data.</text>
</comment>
<sequence length="50" mass="5582">MAFEIQDEQVSLKPVAFTLESAFGSVPTGVPQDFEELIREAKAERAKRQS</sequence>
<dbReference type="Proteomes" id="UP000004221">
    <property type="component" value="Unassembled WGS sequence"/>
</dbReference>